<feature type="region of interest" description="Disordered" evidence="2">
    <location>
        <begin position="707"/>
        <end position="737"/>
    </location>
</feature>
<feature type="coiled-coil region" evidence="1">
    <location>
        <begin position="559"/>
        <end position="603"/>
    </location>
</feature>
<proteinExistence type="predicted"/>
<evidence type="ECO:0000313" key="5">
    <source>
        <dbReference type="Proteomes" id="UP000309544"/>
    </source>
</evidence>
<dbReference type="Pfam" id="PF13558">
    <property type="entry name" value="SbcC_Walker_B"/>
    <property type="match status" value="1"/>
</dbReference>
<feature type="region of interest" description="Disordered" evidence="2">
    <location>
        <begin position="817"/>
        <end position="842"/>
    </location>
</feature>
<dbReference type="PANTHER" id="PTHR32114">
    <property type="entry name" value="ABC TRANSPORTER ABCH.3"/>
    <property type="match status" value="1"/>
</dbReference>
<comment type="caution">
    <text evidence="4">The sequence shown here is derived from an EMBL/GenBank/DDBJ whole genome shotgun (WGS) entry which is preliminary data.</text>
</comment>
<dbReference type="Pfam" id="PF13476">
    <property type="entry name" value="AAA_23"/>
    <property type="match status" value="1"/>
</dbReference>
<organism evidence="4 5">
    <name type="scientific">Prosthecochloris vibrioformis</name>
    <name type="common">Chlorobium vibrioforme</name>
    <dbReference type="NCBI Taxonomy" id="1098"/>
    <lineage>
        <taxon>Bacteria</taxon>
        <taxon>Pseudomonadati</taxon>
        <taxon>Chlorobiota</taxon>
        <taxon>Chlorobiia</taxon>
        <taxon>Chlorobiales</taxon>
        <taxon>Chlorobiaceae</taxon>
        <taxon>Prosthecochloris</taxon>
    </lineage>
</organism>
<keyword evidence="5" id="KW-1185">Reference proteome</keyword>
<evidence type="ECO:0000313" key="4">
    <source>
        <dbReference type="EMBL" id="TNJ34093.1"/>
    </source>
</evidence>
<feature type="coiled-coil region" evidence="1">
    <location>
        <begin position="858"/>
        <end position="916"/>
    </location>
</feature>
<dbReference type="GO" id="GO:0016887">
    <property type="term" value="F:ATP hydrolysis activity"/>
    <property type="evidence" value="ECO:0007669"/>
    <property type="project" value="InterPro"/>
</dbReference>
<dbReference type="InterPro" id="IPR027417">
    <property type="entry name" value="P-loop_NTPase"/>
</dbReference>
<feature type="domain" description="Rad50/SbcC-type AAA" evidence="3">
    <location>
        <begin position="6"/>
        <end position="228"/>
    </location>
</feature>
<feature type="coiled-coil region" evidence="1">
    <location>
        <begin position="444"/>
        <end position="485"/>
    </location>
</feature>
<evidence type="ECO:0000259" key="3">
    <source>
        <dbReference type="Pfam" id="PF13476"/>
    </source>
</evidence>
<accession>A0A5C4RRY6</accession>
<evidence type="ECO:0000256" key="1">
    <source>
        <dbReference type="SAM" id="Coils"/>
    </source>
</evidence>
<reference evidence="4 5" key="1">
    <citation type="submission" date="2019-05" db="EMBL/GenBank/DDBJ databases">
        <title>Draft Whole-Genome sequence of the green sulfur bacterium Prosthecochloris vibrioformis DSM 260.</title>
        <authorList>
            <person name="Meyer T.E."/>
            <person name="Kyndt J.A."/>
        </authorList>
    </citation>
    <scope>NUCLEOTIDE SEQUENCE [LARGE SCALE GENOMIC DNA]</scope>
    <source>
        <strain evidence="4 5">DSM 260</strain>
    </source>
</reference>
<gene>
    <name evidence="4" type="ORF">FGF68_10315</name>
</gene>
<sequence>MKILELRFKNLNSLYGEWLIDFADPEYVSNGIFALTGPTGAGKSTILDAICLALYGATPRLGKITKSGNEIMSRQTGECYAEVLFESQAGRFRCHWEQRRARKKAEGNLQDQEHQIADADTGKPIETKKSLVGAVIEEKTGMDFDRFTRSILLAQGGFDTFLKADAEQKSKILEQITGTEIYSEISRRVHERQRDEREKLNILNAETSGIVILEPEQEKEIQQDLEAKQKQETETAGKSTETGKAITWLTTIENLKKEILSLTDEAAKLKTDTEAFKPERFKLEQATKAASLDGTYATLTSLRKQQADDQTSLKTDEAALPELETSANTQAETLKAAEQLTLKAKEELKTAAPLIQKIRSLDQKIAEQTKAVSEGADACTKEAAKVETDKQARVKELEKRTAAEKTLEAAELYLKENARDEWLISGLAGVEEQFGNLLAKQQEITQKEADLKKADTAVADATKKLEEASKQCSLKKQELESASKNLQQGKDVLSELLGDKLLREYRTEKETLLREMAYIKKIMELEDHRAKLEDGKPCPLCGSTEHPFAEGNVPVPDEIEQKIESLTKLIDKADEQEAAIKKLEQVETSARNNLNNSEKLETEAANDKKAAEKTLTELKDVLTKLRTGFEEIKLAVSRKLQPLGITEIPESEVELLLKSLKSRLKAWQEQAKLKTDIEKQIAAIDSEVKRLDAVIDTQVKALTEKQGKLEQQKKDLTDGTEERKQLYGDKKPDEEEGRLNKAIADAEKAEKKARSLNTELQQKLTTAKTHIEALKKRIEQRTPELENAETDFSTALTPAGFADEKFFLEARLPHEERESLSSRAKELDNAGTELKAKQKDRETRLSTEIAKKLTDKTLEELEPQFKDYEESLKEFRDAIAGLKHKLTENTAAKERIKEKQTAIEAQKKECHRWEKLHGLIGSADGKKYRNFAQGLTFELMVSHANRQLEKMTDRYLLIRDEHQPLELNVVDNYQAGEIRSTKNLSGGESFIVSLTLALGLSKMASRKVRVDSLFLDEGFGTLDEEALETSLDTLSGLQQDGKLIGIISHVSAMKERISTQINITPVSGGRSSLSGPGCTKVVKSE</sequence>
<dbReference type="InterPro" id="IPR038729">
    <property type="entry name" value="Rad50/SbcC_AAA"/>
</dbReference>
<dbReference type="GO" id="GO:0006302">
    <property type="term" value="P:double-strand break repair"/>
    <property type="evidence" value="ECO:0007669"/>
    <property type="project" value="InterPro"/>
</dbReference>
<name>A0A5C4RRY6_PROVB</name>
<keyword evidence="1" id="KW-0175">Coiled coil</keyword>
<feature type="coiled-coil region" evidence="1">
    <location>
        <begin position="739"/>
        <end position="777"/>
    </location>
</feature>
<protein>
    <submittedName>
        <fullName evidence="4">Chromosome segregation protein SMC</fullName>
    </submittedName>
</protein>
<dbReference type="SUPFAM" id="SSF52540">
    <property type="entry name" value="P-loop containing nucleoside triphosphate hydrolases"/>
    <property type="match status" value="1"/>
</dbReference>
<evidence type="ECO:0000256" key="2">
    <source>
        <dbReference type="SAM" id="MobiDB-lite"/>
    </source>
</evidence>
<dbReference type="AlphaFoldDB" id="A0A5C4RRY6"/>
<dbReference type="PANTHER" id="PTHR32114:SF2">
    <property type="entry name" value="ABC TRANSPORTER ABCH.3"/>
    <property type="match status" value="1"/>
</dbReference>
<dbReference type="EMBL" id="VDCI01000013">
    <property type="protein sequence ID" value="TNJ34093.1"/>
    <property type="molecule type" value="Genomic_DNA"/>
</dbReference>
<dbReference type="Proteomes" id="UP000309544">
    <property type="component" value="Unassembled WGS sequence"/>
</dbReference>
<dbReference type="Gene3D" id="3.40.50.300">
    <property type="entry name" value="P-loop containing nucleotide triphosphate hydrolases"/>
    <property type="match status" value="2"/>
</dbReference>